<dbReference type="AlphaFoldDB" id="A0A8D8V0L8"/>
<organism evidence="1">
    <name type="scientific">Cacopsylla melanoneura</name>
    <dbReference type="NCBI Taxonomy" id="428564"/>
    <lineage>
        <taxon>Eukaryota</taxon>
        <taxon>Metazoa</taxon>
        <taxon>Ecdysozoa</taxon>
        <taxon>Arthropoda</taxon>
        <taxon>Hexapoda</taxon>
        <taxon>Insecta</taxon>
        <taxon>Pterygota</taxon>
        <taxon>Neoptera</taxon>
        <taxon>Paraneoptera</taxon>
        <taxon>Hemiptera</taxon>
        <taxon>Sternorrhyncha</taxon>
        <taxon>Psylloidea</taxon>
        <taxon>Psyllidae</taxon>
        <taxon>Psyllinae</taxon>
        <taxon>Cacopsylla</taxon>
    </lineage>
</organism>
<accession>A0A8D8V0L8</accession>
<proteinExistence type="predicted"/>
<protein>
    <submittedName>
        <fullName evidence="1">Uncharacterized protein</fullName>
    </submittedName>
</protein>
<dbReference type="EMBL" id="HBUF01355070">
    <property type="protein sequence ID" value="CAG6716800.1"/>
    <property type="molecule type" value="Transcribed_RNA"/>
</dbReference>
<sequence>MTRGTSFIRKPRLNRIEYLVYTARLRLHLSLGLKRDSGLYKQWLSTCGGNYRPAYRGRAPSLLIPNFFNQVSARPRVVSNLPTSEVRLIPGSSSWFEWFVVPRVHVSPATES</sequence>
<reference evidence="1" key="1">
    <citation type="submission" date="2021-05" db="EMBL/GenBank/DDBJ databases">
        <authorList>
            <person name="Alioto T."/>
            <person name="Alioto T."/>
            <person name="Gomez Garrido J."/>
        </authorList>
    </citation>
    <scope>NUCLEOTIDE SEQUENCE</scope>
</reference>
<name>A0A8D8V0L8_9HEMI</name>
<evidence type="ECO:0000313" key="1">
    <source>
        <dbReference type="EMBL" id="CAG6716800.1"/>
    </source>
</evidence>